<sequence length="267" mass="27461">MEAVMDMGLSGKRALVTGASAGLGRSIAAMLAAEGSSVVVHGRDPARTHAVAGEISAGGGNAVAVLGDLASSAGAAAVAEAAGEVDILVNNAGYYDDRGWSELDDEQWSQIYQVNVVSGVRMIEHLVPGMRRRGWGRVITIGGGLALQPAATLPHYTATLAARHNLTVSLARELAGTGVTANVVAPGAILTEPTRDMTLRAAAEHGWGPGWDAIEKAASAKWFPNDIGRFGRPEQIAAAVTFLASSHADYISGADLRVDGGTVRTIS</sequence>
<evidence type="ECO:0000256" key="3">
    <source>
        <dbReference type="ARBA" id="ARBA00022512"/>
    </source>
</evidence>
<keyword evidence="4" id="KW-0560">Oxidoreductase</keyword>
<dbReference type="GO" id="GO:0004316">
    <property type="term" value="F:3-oxoacyl-[acyl-carrier-protein] reductase (NADPH) activity"/>
    <property type="evidence" value="ECO:0007669"/>
    <property type="project" value="UniProtKB-EC"/>
</dbReference>
<dbReference type="EMBL" id="AP022586">
    <property type="protein sequence ID" value="BBY18641.1"/>
    <property type="molecule type" value="Genomic_DNA"/>
</dbReference>
<evidence type="ECO:0000256" key="5">
    <source>
        <dbReference type="ARBA" id="ARBA00040781"/>
    </source>
</evidence>
<evidence type="ECO:0000313" key="8">
    <source>
        <dbReference type="EMBL" id="BBY18641.1"/>
    </source>
</evidence>
<name>A0AAD1IPR9_9MYCO</name>
<evidence type="ECO:0000256" key="4">
    <source>
        <dbReference type="ARBA" id="ARBA00023002"/>
    </source>
</evidence>
<gene>
    <name evidence="8" type="ORF">MLIT_42330</name>
</gene>
<dbReference type="FunFam" id="3.40.50.720:FF:000084">
    <property type="entry name" value="Short-chain dehydrogenase reductase"/>
    <property type="match status" value="1"/>
</dbReference>
<dbReference type="AlphaFoldDB" id="A0AAD1IPR9"/>
<evidence type="ECO:0000313" key="9">
    <source>
        <dbReference type="Proteomes" id="UP000466607"/>
    </source>
</evidence>
<dbReference type="PANTHER" id="PTHR42879">
    <property type="entry name" value="3-OXOACYL-(ACYL-CARRIER-PROTEIN) REDUCTASE"/>
    <property type="match status" value="1"/>
</dbReference>
<dbReference type="InterPro" id="IPR002347">
    <property type="entry name" value="SDR_fam"/>
</dbReference>
<protein>
    <recommendedName>
        <fullName evidence="5">3-oxoacyl-[acyl-carrier-protein] reductase MabA</fullName>
    </recommendedName>
</protein>
<evidence type="ECO:0000256" key="1">
    <source>
        <dbReference type="ARBA" id="ARBA00004191"/>
    </source>
</evidence>
<comment type="similarity">
    <text evidence="2 7">Belongs to the short-chain dehydrogenases/reductases (SDR) family.</text>
</comment>
<dbReference type="SUPFAM" id="SSF51735">
    <property type="entry name" value="NAD(P)-binding Rossmann-fold domains"/>
    <property type="match status" value="1"/>
</dbReference>
<dbReference type="Proteomes" id="UP000466607">
    <property type="component" value="Chromosome"/>
</dbReference>
<evidence type="ECO:0000256" key="6">
    <source>
        <dbReference type="ARBA" id="ARBA00047400"/>
    </source>
</evidence>
<dbReference type="Pfam" id="PF00106">
    <property type="entry name" value="adh_short"/>
    <property type="match status" value="1"/>
</dbReference>
<keyword evidence="3" id="KW-0964">Secreted</keyword>
<evidence type="ECO:0000256" key="2">
    <source>
        <dbReference type="ARBA" id="ARBA00006484"/>
    </source>
</evidence>
<proteinExistence type="inferred from homology"/>
<dbReference type="RefSeq" id="WP_308205133.1">
    <property type="nucleotide sequence ID" value="NZ_JACKVO010000011.1"/>
</dbReference>
<dbReference type="PRINTS" id="PR00081">
    <property type="entry name" value="GDHRDH"/>
</dbReference>
<keyword evidence="3" id="KW-0134">Cell wall</keyword>
<dbReference type="InterPro" id="IPR036291">
    <property type="entry name" value="NAD(P)-bd_dom_sf"/>
</dbReference>
<comment type="catalytic activity">
    <reaction evidence="6">
        <text>a (3R)-hydroxyacyl-[ACP] + NADP(+) = a 3-oxoacyl-[ACP] + NADPH + H(+)</text>
        <dbReference type="Rhea" id="RHEA:17397"/>
        <dbReference type="Rhea" id="RHEA-COMP:9916"/>
        <dbReference type="Rhea" id="RHEA-COMP:9945"/>
        <dbReference type="ChEBI" id="CHEBI:15378"/>
        <dbReference type="ChEBI" id="CHEBI:57783"/>
        <dbReference type="ChEBI" id="CHEBI:58349"/>
        <dbReference type="ChEBI" id="CHEBI:78776"/>
        <dbReference type="ChEBI" id="CHEBI:78827"/>
        <dbReference type="EC" id="1.1.1.100"/>
    </reaction>
    <physiologicalReaction direction="right-to-left" evidence="6">
        <dbReference type="Rhea" id="RHEA:17399"/>
    </physiologicalReaction>
</comment>
<organism evidence="8 9">
    <name type="scientific">Mycolicibacterium litorale</name>
    <dbReference type="NCBI Taxonomy" id="758802"/>
    <lineage>
        <taxon>Bacteria</taxon>
        <taxon>Bacillati</taxon>
        <taxon>Actinomycetota</taxon>
        <taxon>Actinomycetes</taxon>
        <taxon>Mycobacteriales</taxon>
        <taxon>Mycobacteriaceae</taxon>
        <taxon>Mycolicibacterium</taxon>
    </lineage>
</organism>
<evidence type="ECO:0000256" key="7">
    <source>
        <dbReference type="RuleBase" id="RU000363"/>
    </source>
</evidence>
<accession>A0AAD1IPR9</accession>
<dbReference type="InterPro" id="IPR050259">
    <property type="entry name" value="SDR"/>
</dbReference>
<keyword evidence="9" id="KW-1185">Reference proteome</keyword>
<comment type="subcellular location">
    <subcellularLocation>
        <location evidence="1">Secreted</location>
        <location evidence="1">Cell wall</location>
    </subcellularLocation>
</comment>
<dbReference type="PRINTS" id="PR00080">
    <property type="entry name" value="SDRFAMILY"/>
</dbReference>
<dbReference type="Gene3D" id="3.40.50.720">
    <property type="entry name" value="NAD(P)-binding Rossmann-like Domain"/>
    <property type="match status" value="1"/>
</dbReference>
<reference evidence="8 9" key="1">
    <citation type="journal article" date="2019" name="Emerg. Microbes Infect.">
        <title>Comprehensive subspecies identification of 175 nontuberculous mycobacteria species based on 7547 genomic profiles.</title>
        <authorList>
            <person name="Matsumoto Y."/>
            <person name="Kinjo T."/>
            <person name="Motooka D."/>
            <person name="Nabeya D."/>
            <person name="Jung N."/>
            <person name="Uechi K."/>
            <person name="Horii T."/>
            <person name="Iida T."/>
            <person name="Fujita J."/>
            <person name="Nakamura S."/>
        </authorList>
    </citation>
    <scope>NUCLEOTIDE SEQUENCE [LARGE SCALE GENOMIC DNA]</scope>
    <source>
        <strain evidence="8 9">JCM 17423</strain>
    </source>
</reference>